<sequence>MESNNHHLRRHLSVTDPQPNNLNKTIAVLFIIFVFLTITYLILNFIWKCLRRFIQPPPPPPPPTTTTTSTDHVQRDPVRMAQVQAIPVVIKETVDDEKEKESCSICLGEYQKEDEVRVLPQCKHLFHKACIDEWLLERSSFCPVCRTRVIPRRLEFDKNILCMQRNSNNNNDNDDDDINGNAHYPPFP</sequence>
<keyword evidence="2" id="KW-1185">Reference proteome</keyword>
<protein>
    <submittedName>
        <fullName evidence="1">Zinc finger RING/FYVE/PHD-type protein</fullName>
    </submittedName>
</protein>
<accession>A0ACB7WUU8</accession>
<gene>
    <name evidence="1" type="ORF">IHE45_01G075900</name>
</gene>
<name>A0ACB7WUU8_DIOAL</name>
<dbReference type="EMBL" id="CM037011">
    <property type="protein sequence ID" value="KAH7692578.1"/>
    <property type="molecule type" value="Genomic_DNA"/>
</dbReference>
<proteinExistence type="predicted"/>
<evidence type="ECO:0000313" key="1">
    <source>
        <dbReference type="EMBL" id="KAH7692578.1"/>
    </source>
</evidence>
<dbReference type="Proteomes" id="UP000827976">
    <property type="component" value="Chromosome 1"/>
</dbReference>
<reference evidence="2" key="1">
    <citation type="journal article" date="2022" name="Nat. Commun.">
        <title>Chromosome evolution and the genetic basis of agronomically important traits in greater yam.</title>
        <authorList>
            <person name="Bredeson J.V."/>
            <person name="Lyons J.B."/>
            <person name="Oniyinde I.O."/>
            <person name="Okereke N.R."/>
            <person name="Kolade O."/>
            <person name="Nnabue I."/>
            <person name="Nwadili C.O."/>
            <person name="Hribova E."/>
            <person name="Parker M."/>
            <person name="Nwogha J."/>
            <person name="Shu S."/>
            <person name="Carlson J."/>
            <person name="Kariba R."/>
            <person name="Muthemba S."/>
            <person name="Knop K."/>
            <person name="Barton G.J."/>
            <person name="Sherwood A.V."/>
            <person name="Lopez-Montes A."/>
            <person name="Asiedu R."/>
            <person name="Jamnadass R."/>
            <person name="Muchugi A."/>
            <person name="Goodstein D."/>
            <person name="Egesi C.N."/>
            <person name="Featherston J."/>
            <person name="Asfaw A."/>
            <person name="Simpson G.G."/>
            <person name="Dolezel J."/>
            <person name="Hendre P.S."/>
            <person name="Van Deynze A."/>
            <person name="Kumar P.L."/>
            <person name="Obidiegwu J.E."/>
            <person name="Bhattacharjee R."/>
            <person name="Rokhsar D.S."/>
        </authorList>
    </citation>
    <scope>NUCLEOTIDE SEQUENCE [LARGE SCALE GENOMIC DNA]</scope>
    <source>
        <strain evidence="2">cv. TDa95/00328</strain>
    </source>
</reference>
<organism evidence="1 2">
    <name type="scientific">Dioscorea alata</name>
    <name type="common">Purple yam</name>
    <dbReference type="NCBI Taxonomy" id="55571"/>
    <lineage>
        <taxon>Eukaryota</taxon>
        <taxon>Viridiplantae</taxon>
        <taxon>Streptophyta</taxon>
        <taxon>Embryophyta</taxon>
        <taxon>Tracheophyta</taxon>
        <taxon>Spermatophyta</taxon>
        <taxon>Magnoliopsida</taxon>
        <taxon>Liliopsida</taxon>
        <taxon>Dioscoreales</taxon>
        <taxon>Dioscoreaceae</taxon>
        <taxon>Dioscorea</taxon>
    </lineage>
</organism>
<evidence type="ECO:0000313" key="2">
    <source>
        <dbReference type="Proteomes" id="UP000827976"/>
    </source>
</evidence>
<comment type="caution">
    <text evidence="1">The sequence shown here is derived from an EMBL/GenBank/DDBJ whole genome shotgun (WGS) entry which is preliminary data.</text>
</comment>